<dbReference type="PANTHER" id="PTHR30627">
    <property type="entry name" value="PEPTIDOGLYCAN D,D-TRANSPEPTIDASE"/>
    <property type="match status" value="1"/>
</dbReference>
<dbReference type="Pfam" id="PF00905">
    <property type="entry name" value="Transpeptidase"/>
    <property type="match status" value="1"/>
</dbReference>
<evidence type="ECO:0000256" key="6">
    <source>
        <dbReference type="ARBA" id="ARBA00022475"/>
    </source>
</evidence>
<dbReference type="SUPFAM" id="SSF56601">
    <property type="entry name" value="beta-lactamase/transpeptidase-like"/>
    <property type="match status" value="1"/>
</dbReference>
<evidence type="ECO:0000256" key="5">
    <source>
        <dbReference type="ARBA" id="ARBA00012448"/>
    </source>
</evidence>
<evidence type="ECO:0000259" key="15">
    <source>
        <dbReference type="Pfam" id="PF00905"/>
    </source>
</evidence>
<dbReference type="InterPro" id="IPR012338">
    <property type="entry name" value="Beta-lactam/transpept-like"/>
</dbReference>
<name>A0A2W7MPY1_9BACI</name>
<dbReference type="GO" id="GO:0071555">
    <property type="term" value="P:cell wall organization"/>
    <property type="evidence" value="ECO:0007669"/>
    <property type="project" value="UniProtKB-KW"/>
</dbReference>
<feature type="domain" description="Penicillin-binding protein transpeptidase" evidence="15">
    <location>
        <begin position="372"/>
        <end position="708"/>
    </location>
</feature>
<feature type="transmembrane region" description="Helical" evidence="14">
    <location>
        <begin position="20"/>
        <end position="44"/>
    </location>
</feature>
<evidence type="ECO:0000256" key="12">
    <source>
        <dbReference type="ARBA" id="ARBA00023316"/>
    </source>
</evidence>
<dbReference type="OrthoDB" id="9770103at2"/>
<comment type="similarity">
    <text evidence="4">Belongs to the transpeptidase family.</text>
</comment>
<evidence type="ECO:0000256" key="11">
    <source>
        <dbReference type="ARBA" id="ARBA00023136"/>
    </source>
</evidence>
<dbReference type="GO" id="GO:0009252">
    <property type="term" value="P:peptidoglycan biosynthetic process"/>
    <property type="evidence" value="ECO:0007669"/>
    <property type="project" value="UniProtKB-UniPathway"/>
</dbReference>
<dbReference type="Gene3D" id="3.90.1310.10">
    <property type="entry name" value="Penicillin-binding protein 2a (Domain 2)"/>
    <property type="match status" value="1"/>
</dbReference>
<keyword evidence="12" id="KW-0961">Cell wall biogenesis/degradation</keyword>
<evidence type="ECO:0000256" key="8">
    <source>
        <dbReference type="ARBA" id="ARBA00022960"/>
    </source>
</evidence>
<reference evidence="17 18" key="1">
    <citation type="submission" date="2018-06" db="EMBL/GenBank/DDBJ databases">
        <title>Genomic Encyclopedia of Type Strains, Phase IV (KMG-IV): sequencing the most valuable type-strain genomes for metagenomic binning, comparative biology and taxonomic classification.</title>
        <authorList>
            <person name="Goeker M."/>
        </authorList>
    </citation>
    <scope>NUCLEOTIDE SEQUENCE [LARGE SCALE GENOMIC DNA]</scope>
    <source>
        <strain evidence="17 18">DSM 5</strain>
    </source>
</reference>
<dbReference type="InterPro" id="IPR036138">
    <property type="entry name" value="PBP_dimer_sf"/>
</dbReference>
<organism evidence="17 18">
    <name type="scientific">Psychrobacillus insolitus</name>
    <dbReference type="NCBI Taxonomy" id="1461"/>
    <lineage>
        <taxon>Bacteria</taxon>
        <taxon>Bacillati</taxon>
        <taxon>Bacillota</taxon>
        <taxon>Bacilli</taxon>
        <taxon>Bacillales</taxon>
        <taxon>Bacillaceae</taxon>
        <taxon>Psychrobacillus</taxon>
    </lineage>
</organism>
<dbReference type="InterPro" id="IPR050515">
    <property type="entry name" value="Beta-lactam/transpept"/>
</dbReference>
<comment type="caution">
    <text evidence="17">The sequence shown here is derived from an EMBL/GenBank/DDBJ whole genome shotgun (WGS) entry which is preliminary data.</text>
</comment>
<keyword evidence="9" id="KW-0573">Peptidoglycan synthesis</keyword>
<dbReference type="RefSeq" id="WP_111437898.1">
    <property type="nucleotide sequence ID" value="NZ_QKZI01000001.1"/>
</dbReference>
<evidence type="ECO:0000313" key="18">
    <source>
        <dbReference type="Proteomes" id="UP000248646"/>
    </source>
</evidence>
<dbReference type="GO" id="GO:0005886">
    <property type="term" value="C:plasma membrane"/>
    <property type="evidence" value="ECO:0007669"/>
    <property type="project" value="UniProtKB-SubCell"/>
</dbReference>
<keyword evidence="7 14" id="KW-0812">Transmembrane</keyword>
<keyword evidence="18" id="KW-1185">Reference proteome</keyword>
<dbReference type="GO" id="GO:0008658">
    <property type="term" value="F:penicillin binding"/>
    <property type="evidence" value="ECO:0007669"/>
    <property type="project" value="InterPro"/>
</dbReference>
<dbReference type="SUPFAM" id="SSF56519">
    <property type="entry name" value="Penicillin binding protein dimerisation domain"/>
    <property type="match status" value="1"/>
</dbReference>
<dbReference type="Pfam" id="PF03717">
    <property type="entry name" value="PBP_dimer"/>
    <property type="match status" value="1"/>
</dbReference>
<dbReference type="EMBL" id="QKZI01000001">
    <property type="protein sequence ID" value="PZX07214.1"/>
    <property type="molecule type" value="Genomic_DNA"/>
</dbReference>
<dbReference type="GO" id="GO:0071972">
    <property type="term" value="F:peptidoglycan L,D-transpeptidase activity"/>
    <property type="evidence" value="ECO:0007669"/>
    <property type="project" value="TreeGrafter"/>
</dbReference>
<evidence type="ECO:0000256" key="7">
    <source>
        <dbReference type="ARBA" id="ARBA00022692"/>
    </source>
</evidence>
<dbReference type="GO" id="GO:0008360">
    <property type="term" value="P:regulation of cell shape"/>
    <property type="evidence" value="ECO:0007669"/>
    <property type="project" value="UniProtKB-KW"/>
</dbReference>
<sequence>MRKTQKKRAQSIKAKQRVNITFRMNILFFSIFLLFTMLVLRLGYLQIVQGEDYVRVLERTEEVAVNTSVPRGRIFDSLGRVLVDNEPQRAITYTKMQTTKSTEMYEVAKALSVLIKKDIKGITKSDLQDYWLMKYPDEANDLITDKERDKINNNEELETPEKNSAINKLTRSKITEEQLNSFNNEELEIIAIYRKMASGYALSPQIIKGEDIPAADDTAEEIAGKTVSVEEFARVSERLGELTGVNTTTDWRRVKTSSLAILGTTTLPKEGIPNDRLDYFLSRDYTRNDRVGKSYIEEQYEEVLQGQKSVVKNITDGKGLVIDVETVYEGEAGKDLVLTMDSEVQLAMEEIVGKRLLEYKQNAGTKYLDRAFFVMLDPNTGEVLSLVGKRLVKNEKTGKQEVVDYAFATFTTAYEVGSTIKPATMLTGYREGVVSIGETKIDEPLNIAGSSTKSSVFNRSGRIALTDSQAIERSSNVYMFKIAIEIAGAVYRYKKGIDLSLDAFEPMRNGYAQVGLGVPTGIDLPGEVSGVAGKIKEGEGYTLMDLSIGQYDTYTPLQLAQFVATIANSGKRIQTHVVKEIREPSEDGVQLGGLVKEFTPNILNTVDNTQEEIQRVRTSMQRVYYGSQGTARKVFGDFEHGGGGKTGTAQSSAYDAALGESFGTVNLTHVGFSPFDNPEIAYAVIIPQASLESVYKTNFSTPLARELVDKYFEIQKKNANLKNTDPSVTSTVQPAFTNDKIDEEEIE</sequence>
<evidence type="ECO:0000256" key="9">
    <source>
        <dbReference type="ARBA" id="ARBA00022984"/>
    </source>
</evidence>
<dbReference type="InterPro" id="IPR005311">
    <property type="entry name" value="PBP_dimer"/>
</dbReference>
<dbReference type="AlphaFoldDB" id="A0A2W7MPY1"/>
<comment type="pathway">
    <text evidence="3">Cell wall biogenesis; peptidoglycan biosynthesis.</text>
</comment>
<evidence type="ECO:0000256" key="2">
    <source>
        <dbReference type="ARBA" id="ARBA00004236"/>
    </source>
</evidence>
<evidence type="ECO:0000256" key="1">
    <source>
        <dbReference type="ARBA" id="ARBA00004167"/>
    </source>
</evidence>
<gene>
    <name evidence="17" type="ORF">C7437_101324</name>
</gene>
<dbReference type="UniPathway" id="UPA00219"/>
<dbReference type="PANTHER" id="PTHR30627:SF2">
    <property type="entry name" value="PEPTIDOGLYCAN D,D-TRANSPEPTIDASE MRDA"/>
    <property type="match status" value="1"/>
</dbReference>
<keyword evidence="11 14" id="KW-0472">Membrane</keyword>
<protein>
    <recommendedName>
        <fullName evidence="5">serine-type D-Ala-D-Ala carboxypeptidase</fullName>
        <ecNumber evidence="5">3.4.16.4</ecNumber>
    </recommendedName>
</protein>
<keyword evidence="10 14" id="KW-1133">Transmembrane helix</keyword>
<keyword evidence="6" id="KW-1003">Cell membrane</keyword>
<feature type="domain" description="Penicillin-binding protein dimerisation" evidence="16">
    <location>
        <begin position="68"/>
        <end position="323"/>
    </location>
</feature>
<keyword evidence="8" id="KW-0133">Cell shape</keyword>
<dbReference type="InterPro" id="IPR001460">
    <property type="entry name" value="PCN-bd_Tpept"/>
</dbReference>
<evidence type="ECO:0000256" key="4">
    <source>
        <dbReference type="ARBA" id="ARBA00007171"/>
    </source>
</evidence>
<comment type="catalytic activity">
    <reaction evidence="13">
        <text>Preferential cleavage: (Ac)2-L-Lys-D-Ala-|-D-Ala. Also transpeptidation of peptidyl-alanyl moieties that are N-acyl substituents of D-alanine.</text>
        <dbReference type="EC" id="3.4.16.4"/>
    </reaction>
</comment>
<dbReference type="EC" id="3.4.16.4" evidence="5"/>
<evidence type="ECO:0000313" key="17">
    <source>
        <dbReference type="EMBL" id="PZX07214.1"/>
    </source>
</evidence>
<evidence type="ECO:0000256" key="14">
    <source>
        <dbReference type="SAM" id="Phobius"/>
    </source>
</evidence>
<proteinExistence type="inferred from homology"/>
<evidence type="ECO:0000259" key="16">
    <source>
        <dbReference type="Pfam" id="PF03717"/>
    </source>
</evidence>
<evidence type="ECO:0000256" key="13">
    <source>
        <dbReference type="ARBA" id="ARBA00034000"/>
    </source>
</evidence>
<evidence type="ECO:0000256" key="3">
    <source>
        <dbReference type="ARBA" id="ARBA00004752"/>
    </source>
</evidence>
<dbReference type="Gene3D" id="1.10.10.1230">
    <property type="entry name" value="Penicillin-binding protein, N-terminal non-catalytic domain, head sub-domain"/>
    <property type="match status" value="1"/>
</dbReference>
<dbReference type="Gene3D" id="3.40.710.10">
    <property type="entry name" value="DD-peptidase/beta-lactamase superfamily"/>
    <property type="match status" value="1"/>
</dbReference>
<comment type="subcellular location">
    <subcellularLocation>
        <location evidence="2">Cell membrane</location>
    </subcellularLocation>
    <subcellularLocation>
        <location evidence="1">Membrane</location>
        <topology evidence="1">Single-pass membrane protein</topology>
    </subcellularLocation>
</comment>
<evidence type="ECO:0000256" key="10">
    <source>
        <dbReference type="ARBA" id="ARBA00022989"/>
    </source>
</evidence>
<accession>A0A2W7MPY1</accession>
<dbReference type="Proteomes" id="UP000248646">
    <property type="component" value="Unassembled WGS sequence"/>
</dbReference>
<dbReference type="GO" id="GO:0009002">
    <property type="term" value="F:serine-type D-Ala-D-Ala carboxypeptidase activity"/>
    <property type="evidence" value="ECO:0007669"/>
    <property type="project" value="UniProtKB-EC"/>
</dbReference>